<dbReference type="Gene3D" id="3.20.20.80">
    <property type="entry name" value="Glycosidases"/>
    <property type="match status" value="1"/>
</dbReference>
<evidence type="ECO:0000313" key="2">
    <source>
        <dbReference type="EMBL" id="MFC6334736.1"/>
    </source>
</evidence>
<organism evidence="2 3">
    <name type="scientific">Paenibacillus septentrionalis</name>
    <dbReference type="NCBI Taxonomy" id="429342"/>
    <lineage>
        <taxon>Bacteria</taxon>
        <taxon>Bacillati</taxon>
        <taxon>Bacillota</taxon>
        <taxon>Bacilli</taxon>
        <taxon>Bacillales</taxon>
        <taxon>Paenibacillaceae</taxon>
        <taxon>Paenibacillus</taxon>
    </lineage>
</organism>
<feature type="domain" description="Glycosyl hydrolase family 13 catalytic" evidence="1">
    <location>
        <begin position="36"/>
        <end position="344"/>
    </location>
</feature>
<dbReference type="InterPro" id="IPR017853">
    <property type="entry name" value="GH"/>
</dbReference>
<dbReference type="InterPro" id="IPR013780">
    <property type="entry name" value="Glyco_hydro_b"/>
</dbReference>
<sequence>MSNLSQSNAGESQADFPEWSKRSTIYEVNIRQYTPEGTFEAFEKHLPLLKELGVDLLWLMPIHPISKVKRVGSLGSYYAPADLKAVNPEFGTLDDFKRLVHKAHDLGFKVLLDWVANHTGWDSVWIDNKSWYVTDEVGNIQSPSEWTDVAELNFNNSDMCLAMMDAMKFWVSEADIDGYRADHAVGVPLRFWEEARVALEAIKPVYMLAEDNTKFDFLKKAFHANYGWDLFYNIMKGIPSGEKGAQDIKRYVDRIKQQYPLGSYPMNFITNHDTNSWEGTTAEMFGEAEKTMAVLSFTLPGMPLIYSGQEIGIDQRLEFFYKDEINWTDTKNLRRFYQRLIQLKKQNAALYNGSAGGEVKFLETSDSRILAFQREKDGQCVISVLNLSNEEVSGTVNMTTTSKLYAVLDPSEVTLNLQHSFVLNPWDIHLFSSVTLTDQD</sequence>
<reference evidence="3" key="1">
    <citation type="journal article" date="2019" name="Int. J. Syst. Evol. Microbiol.">
        <title>The Global Catalogue of Microorganisms (GCM) 10K type strain sequencing project: providing services to taxonomists for standard genome sequencing and annotation.</title>
        <authorList>
            <consortium name="The Broad Institute Genomics Platform"/>
            <consortium name="The Broad Institute Genome Sequencing Center for Infectious Disease"/>
            <person name="Wu L."/>
            <person name="Ma J."/>
        </authorList>
    </citation>
    <scope>NUCLEOTIDE SEQUENCE [LARGE SCALE GENOMIC DNA]</scope>
    <source>
        <strain evidence="3">PCU 280</strain>
    </source>
</reference>
<dbReference type="SUPFAM" id="SSF51445">
    <property type="entry name" value="(Trans)glycosidases"/>
    <property type="match status" value="1"/>
</dbReference>
<dbReference type="Gene3D" id="2.60.40.1180">
    <property type="entry name" value="Golgi alpha-mannosidase II"/>
    <property type="match status" value="1"/>
</dbReference>
<dbReference type="PANTHER" id="PTHR10357">
    <property type="entry name" value="ALPHA-AMYLASE FAMILY MEMBER"/>
    <property type="match status" value="1"/>
</dbReference>
<dbReference type="SUPFAM" id="SSF51011">
    <property type="entry name" value="Glycosyl hydrolase domain"/>
    <property type="match status" value="1"/>
</dbReference>
<gene>
    <name evidence="2" type="ORF">ACFP56_19055</name>
</gene>
<dbReference type="RefSeq" id="WP_379237563.1">
    <property type="nucleotide sequence ID" value="NZ_JBHSTE010000007.1"/>
</dbReference>
<evidence type="ECO:0000313" key="3">
    <source>
        <dbReference type="Proteomes" id="UP001596233"/>
    </source>
</evidence>
<keyword evidence="2" id="KW-0378">Hydrolase</keyword>
<keyword evidence="3" id="KW-1185">Reference proteome</keyword>
<name>A0ABW1VBF4_9BACL</name>
<dbReference type="CDD" id="cd11313">
    <property type="entry name" value="AmyAc_arch_bac_AmyA"/>
    <property type="match status" value="1"/>
</dbReference>
<comment type="caution">
    <text evidence="2">The sequence shown here is derived from an EMBL/GenBank/DDBJ whole genome shotgun (WGS) entry which is preliminary data.</text>
</comment>
<proteinExistence type="predicted"/>
<accession>A0ABW1VBF4</accession>
<dbReference type="Proteomes" id="UP001596233">
    <property type="component" value="Unassembled WGS sequence"/>
</dbReference>
<dbReference type="InterPro" id="IPR006047">
    <property type="entry name" value="GH13_cat_dom"/>
</dbReference>
<dbReference type="GO" id="GO:0016787">
    <property type="term" value="F:hydrolase activity"/>
    <property type="evidence" value="ECO:0007669"/>
    <property type="project" value="UniProtKB-KW"/>
</dbReference>
<dbReference type="SMART" id="SM00642">
    <property type="entry name" value="Aamy"/>
    <property type="match status" value="1"/>
</dbReference>
<evidence type="ECO:0000259" key="1">
    <source>
        <dbReference type="SMART" id="SM00642"/>
    </source>
</evidence>
<dbReference type="PANTHER" id="PTHR10357:SF179">
    <property type="entry name" value="NEUTRAL AND BASIC AMINO ACID TRANSPORT PROTEIN RBAT"/>
    <property type="match status" value="1"/>
</dbReference>
<dbReference type="EMBL" id="JBHSTE010000007">
    <property type="protein sequence ID" value="MFC6334736.1"/>
    <property type="molecule type" value="Genomic_DNA"/>
</dbReference>
<dbReference type="Pfam" id="PF00128">
    <property type="entry name" value="Alpha-amylase"/>
    <property type="match status" value="2"/>
</dbReference>
<protein>
    <submittedName>
        <fullName evidence="2">Alpha-amylase family glycosyl hydrolase</fullName>
    </submittedName>
</protein>